<name>U4LCG5_PYROM</name>
<protein>
    <submittedName>
        <fullName evidence="1">Uncharacterized protein</fullName>
    </submittedName>
</protein>
<dbReference type="AlphaFoldDB" id="U4LCG5"/>
<proteinExistence type="predicted"/>
<accession>U4LCG5</accession>
<dbReference type="EMBL" id="HF935279">
    <property type="protein sequence ID" value="CCX29558.1"/>
    <property type="molecule type" value="Genomic_DNA"/>
</dbReference>
<evidence type="ECO:0000313" key="1">
    <source>
        <dbReference type="EMBL" id="CCX29558.1"/>
    </source>
</evidence>
<gene>
    <name evidence="1" type="ORF">PCON_05629</name>
</gene>
<organism evidence="1 2">
    <name type="scientific">Pyronema omphalodes (strain CBS 100304)</name>
    <name type="common">Pyronema confluens</name>
    <dbReference type="NCBI Taxonomy" id="1076935"/>
    <lineage>
        <taxon>Eukaryota</taxon>
        <taxon>Fungi</taxon>
        <taxon>Dikarya</taxon>
        <taxon>Ascomycota</taxon>
        <taxon>Pezizomycotina</taxon>
        <taxon>Pezizomycetes</taxon>
        <taxon>Pezizales</taxon>
        <taxon>Pyronemataceae</taxon>
        <taxon>Pyronema</taxon>
    </lineage>
</organism>
<reference evidence="1 2" key="1">
    <citation type="journal article" date="2013" name="PLoS Genet.">
        <title>The genome and development-dependent transcriptomes of Pyronema confluens: a window into fungal evolution.</title>
        <authorList>
            <person name="Traeger S."/>
            <person name="Altegoer F."/>
            <person name="Freitag M."/>
            <person name="Gabaldon T."/>
            <person name="Kempken F."/>
            <person name="Kumar A."/>
            <person name="Marcet-Houben M."/>
            <person name="Poggeler S."/>
            <person name="Stajich J.E."/>
            <person name="Nowrousian M."/>
        </authorList>
    </citation>
    <scope>NUCLEOTIDE SEQUENCE [LARGE SCALE GENOMIC DNA]</scope>
    <source>
        <strain evidence="2">CBS 100304</strain>
        <tissue evidence="1">Vegetative mycelium</tissue>
    </source>
</reference>
<evidence type="ECO:0000313" key="2">
    <source>
        <dbReference type="Proteomes" id="UP000018144"/>
    </source>
</evidence>
<sequence>MTSSSDIVATSLSPSDTPYFHFHLTSCVRHADH</sequence>
<keyword evidence="2" id="KW-1185">Reference proteome</keyword>
<dbReference type="Proteomes" id="UP000018144">
    <property type="component" value="Unassembled WGS sequence"/>
</dbReference>